<dbReference type="PANTHER" id="PTHR43098">
    <property type="entry name" value="L-ORNITHINE N(5)-MONOOXYGENASE-RELATED"/>
    <property type="match status" value="1"/>
</dbReference>
<evidence type="ECO:0000313" key="9">
    <source>
        <dbReference type="Proteomes" id="UP000093629"/>
    </source>
</evidence>
<keyword evidence="3" id="KW-0285">Flavoprotein</keyword>
<keyword evidence="6" id="KW-0560">Oxidoreductase</keyword>
<proteinExistence type="inferred from homology"/>
<evidence type="ECO:0000256" key="3">
    <source>
        <dbReference type="ARBA" id="ARBA00022630"/>
    </source>
</evidence>
<dbReference type="RefSeq" id="WP_065160839.1">
    <property type="nucleotide sequence ID" value="NZ_LZLQ01000140.1"/>
</dbReference>
<dbReference type="AlphaFoldDB" id="A0A1A3MP22"/>
<accession>A0A1A3MP22</accession>
<comment type="similarity">
    <text evidence="2">Belongs to the FAD-binding monooxygenase family.</text>
</comment>
<sequence>MPTAPDHQVVIVGAGFSGIGSAIKLDQAGLTDYLVIEAGDGVGGTWHWNTYPGIAVDIPSFSYQFSFEQSPNWSRTYAPGGELKAYAEHCVDKYGIRSRIRFNTKVISAEFDDEHGWWRVRTDPGVGAPPGGGEVITARFLISASGVLTVPNLPDIDGVDSFDGITMHTARWDHSQDLSGKRVAIIGTGASAVQVIPEIAPIVDQLTVFQRTPIWCFPKFDVPLPAVARRAMRIPGGTVLQRLLSQAFVELTFPISAQYFTVFPLAKRMADAGRRYLRQQVDDPEVRAKLTPQYAVGCKRPGFHNTYLSTFNRDNVRLVTEPIDKITPGAVATTDGENHEIDVLILATGFKVMDTDNVPTYAVTGSGGRSLSRFWDEHRLQAYEGVSVPGFPNLFNVFGPYGYVGSSYFALIETQTHHIVRCLKRARREGATRVEVTAEANSRYFDEMMRKRHRQIFWQDSCRLANSYYFDKNGDVPLRPTTTVEAYWRSRRFDLDDYRFSA</sequence>
<dbReference type="GO" id="GO:0016709">
    <property type="term" value="F:oxidoreductase activity, acting on paired donors, with incorporation or reduction of molecular oxygen, NAD(P)H as one donor, and incorporation of one atom of oxygen"/>
    <property type="evidence" value="ECO:0007669"/>
    <property type="project" value="UniProtKB-ARBA"/>
</dbReference>
<evidence type="ECO:0000256" key="4">
    <source>
        <dbReference type="ARBA" id="ARBA00022827"/>
    </source>
</evidence>
<keyword evidence="7 8" id="KW-0503">Monooxygenase</keyword>
<dbReference type="Gene3D" id="3.50.50.60">
    <property type="entry name" value="FAD/NAD(P)-binding domain"/>
    <property type="match status" value="2"/>
</dbReference>
<dbReference type="OrthoDB" id="5168853at2"/>
<comment type="caution">
    <text evidence="8">The sequence shown here is derived from an EMBL/GenBank/DDBJ whole genome shotgun (WGS) entry which is preliminary data.</text>
</comment>
<dbReference type="PRINTS" id="PR00411">
    <property type="entry name" value="PNDRDTASEI"/>
</dbReference>
<dbReference type="Proteomes" id="UP000093629">
    <property type="component" value="Unassembled WGS sequence"/>
</dbReference>
<comment type="cofactor">
    <cofactor evidence="1">
        <name>FAD</name>
        <dbReference type="ChEBI" id="CHEBI:57692"/>
    </cofactor>
</comment>
<protein>
    <submittedName>
        <fullName evidence="8">Monooxygenase</fullName>
    </submittedName>
</protein>
<keyword evidence="9" id="KW-1185">Reference proteome</keyword>
<name>A0A1A3MP22_MYCAS</name>
<organism evidence="8 9">
    <name type="scientific">Mycobacterium asiaticum</name>
    <dbReference type="NCBI Taxonomy" id="1790"/>
    <lineage>
        <taxon>Bacteria</taxon>
        <taxon>Bacillati</taxon>
        <taxon>Actinomycetota</taxon>
        <taxon>Actinomycetes</taxon>
        <taxon>Mycobacteriales</taxon>
        <taxon>Mycobacteriaceae</taxon>
        <taxon>Mycobacterium</taxon>
    </lineage>
</organism>
<evidence type="ECO:0000256" key="5">
    <source>
        <dbReference type="ARBA" id="ARBA00022857"/>
    </source>
</evidence>
<evidence type="ECO:0000256" key="6">
    <source>
        <dbReference type="ARBA" id="ARBA00023002"/>
    </source>
</evidence>
<dbReference type="InterPro" id="IPR036188">
    <property type="entry name" value="FAD/NAD-bd_sf"/>
</dbReference>
<keyword evidence="5" id="KW-0521">NADP</keyword>
<evidence type="ECO:0000256" key="7">
    <source>
        <dbReference type="ARBA" id="ARBA00023033"/>
    </source>
</evidence>
<dbReference type="Pfam" id="PF13738">
    <property type="entry name" value="Pyr_redox_3"/>
    <property type="match status" value="1"/>
</dbReference>
<keyword evidence="4" id="KW-0274">FAD</keyword>
<gene>
    <name evidence="8" type="ORF">A5636_14035</name>
</gene>
<dbReference type="PANTHER" id="PTHR43098:SF3">
    <property type="entry name" value="L-ORNITHINE N(5)-MONOOXYGENASE-RELATED"/>
    <property type="match status" value="1"/>
</dbReference>
<dbReference type="SUPFAM" id="SSF51905">
    <property type="entry name" value="FAD/NAD(P)-binding domain"/>
    <property type="match status" value="1"/>
</dbReference>
<evidence type="ECO:0000256" key="2">
    <source>
        <dbReference type="ARBA" id="ARBA00010139"/>
    </source>
</evidence>
<evidence type="ECO:0000313" key="8">
    <source>
        <dbReference type="EMBL" id="OBK11251.1"/>
    </source>
</evidence>
<dbReference type="EMBL" id="LZLQ01000140">
    <property type="protein sequence ID" value="OBK11251.1"/>
    <property type="molecule type" value="Genomic_DNA"/>
</dbReference>
<evidence type="ECO:0000256" key="1">
    <source>
        <dbReference type="ARBA" id="ARBA00001974"/>
    </source>
</evidence>
<reference evidence="8 9" key="1">
    <citation type="submission" date="2016-06" db="EMBL/GenBank/DDBJ databases">
        <authorList>
            <person name="Kjaerup R.B."/>
            <person name="Dalgaard T.S."/>
            <person name="Juul-Madsen H.R."/>
        </authorList>
    </citation>
    <scope>NUCLEOTIDE SEQUENCE [LARGE SCALE GENOMIC DNA]</scope>
    <source>
        <strain evidence="8 9">1245139.5</strain>
    </source>
</reference>
<dbReference type="InterPro" id="IPR050775">
    <property type="entry name" value="FAD-binding_Monooxygenases"/>
</dbReference>